<dbReference type="InterPro" id="IPR003661">
    <property type="entry name" value="HisK_dim/P_dom"/>
</dbReference>
<evidence type="ECO:0000256" key="10">
    <source>
        <dbReference type="ARBA" id="ARBA00022840"/>
    </source>
</evidence>
<accession>A0ABR8PHL2</accession>
<keyword evidence="11 14" id="KW-1133">Transmembrane helix</keyword>
<dbReference type="SUPFAM" id="SSF55874">
    <property type="entry name" value="ATPase domain of HSP90 chaperone/DNA topoisomerase II/histidine kinase"/>
    <property type="match status" value="1"/>
</dbReference>
<gene>
    <name evidence="16" type="ORF">H9659_04855</name>
</gene>
<dbReference type="Pfam" id="PF02518">
    <property type="entry name" value="HATPase_c"/>
    <property type="match status" value="1"/>
</dbReference>
<dbReference type="Gene3D" id="1.10.287.130">
    <property type="match status" value="1"/>
</dbReference>
<keyword evidence="12" id="KW-0902">Two-component regulatory system</keyword>
<keyword evidence="13 14" id="KW-0472">Membrane</keyword>
<dbReference type="InterPro" id="IPR003594">
    <property type="entry name" value="HATPase_dom"/>
</dbReference>
<dbReference type="PRINTS" id="PR00344">
    <property type="entry name" value="BCTRLSENSOR"/>
</dbReference>
<dbReference type="PANTHER" id="PTHR43711:SF1">
    <property type="entry name" value="HISTIDINE KINASE 1"/>
    <property type="match status" value="1"/>
</dbReference>
<keyword evidence="17" id="KW-1185">Reference proteome</keyword>
<evidence type="ECO:0000256" key="13">
    <source>
        <dbReference type="ARBA" id="ARBA00023136"/>
    </source>
</evidence>
<dbReference type="InterPro" id="IPR036097">
    <property type="entry name" value="HisK_dim/P_sf"/>
</dbReference>
<dbReference type="Pfam" id="PF00512">
    <property type="entry name" value="HisKA"/>
    <property type="match status" value="1"/>
</dbReference>
<evidence type="ECO:0000256" key="1">
    <source>
        <dbReference type="ARBA" id="ARBA00000085"/>
    </source>
</evidence>
<dbReference type="CDD" id="cd00075">
    <property type="entry name" value="HATPase"/>
    <property type="match status" value="1"/>
</dbReference>
<feature type="transmembrane region" description="Helical" evidence="14">
    <location>
        <begin position="25"/>
        <end position="46"/>
    </location>
</feature>
<keyword evidence="4" id="KW-1003">Cell membrane</keyword>
<dbReference type="CDD" id="cd00082">
    <property type="entry name" value="HisKA"/>
    <property type="match status" value="1"/>
</dbReference>
<dbReference type="InterPro" id="IPR050736">
    <property type="entry name" value="Sensor_HK_Regulatory"/>
</dbReference>
<feature type="domain" description="Histidine kinase" evidence="15">
    <location>
        <begin position="663"/>
        <end position="883"/>
    </location>
</feature>
<keyword evidence="7 14" id="KW-0812">Transmembrane</keyword>
<dbReference type="Proteomes" id="UP000659496">
    <property type="component" value="Unassembled WGS sequence"/>
</dbReference>
<dbReference type="EMBL" id="JACSQY010000002">
    <property type="protein sequence ID" value="MBD7907664.1"/>
    <property type="molecule type" value="Genomic_DNA"/>
</dbReference>
<evidence type="ECO:0000256" key="4">
    <source>
        <dbReference type="ARBA" id="ARBA00022475"/>
    </source>
</evidence>
<dbReference type="InterPro" id="IPR036890">
    <property type="entry name" value="HATPase_C_sf"/>
</dbReference>
<dbReference type="EC" id="2.7.13.3" evidence="3"/>
<evidence type="ECO:0000256" key="5">
    <source>
        <dbReference type="ARBA" id="ARBA00022553"/>
    </source>
</evidence>
<keyword evidence="8" id="KW-0547">Nucleotide-binding</keyword>
<reference evidence="16 17" key="1">
    <citation type="submission" date="2020-08" db="EMBL/GenBank/DDBJ databases">
        <title>A Genomic Blueprint of the Chicken Gut Microbiome.</title>
        <authorList>
            <person name="Gilroy R."/>
            <person name="Ravi A."/>
            <person name="Getino M."/>
            <person name="Pursley I."/>
            <person name="Horton D.L."/>
            <person name="Alikhan N.-F."/>
            <person name="Baker D."/>
            <person name="Gharbi K."/>
            <person name="Hall N."/>
            <person name="Watson M."/>
            <person name="Adriaenssens E.M."/>
            <person name="Foster-Nyarko E."/>
            <person name="Jarju S."/>
            <person name="Secka A."/>
            <person name="Antonio M."/>
            <person name="Oren A."/>
            <person name="Chaudhuri R."/>
            <person name="La Ragione R.M."/>
            <person name="Hildebrand F."/>
            <person name="Pallen M.J."/>
        </authorList>
    </citation>
    <scope>NUCLEOTIDE SEQUENCE [LARGE SCALE GENOMIC DNA]</scope>
    <source>
        <strain evidence="16 17">Sa3CUA8</strain>
    </source>
</reference>
<dbReference type="InterPro" id="IPR035965">
    <property type="entry name" value="PAS-like_dom_sf"/>
</dbReference>
<dbReference type="Gene3D" id="6.10.340.10">
    <property type="match status" value="1"/>
</dbReference>
<evidence type="ECO:0000256" key="14">
    <source>
        <dbReference type="SAM" id="Phobius"/>
    </source>
</evidence>
<organism evidence="16 17">
    <name type="scientific">Sporosarcina gallistercoris</name>
    <dbReference type="NCBI Taxonomy" id="2762245"/>
    <lineage>
        <taxon>Bacteria</taxon>
        <taxon>Bacillati</taxon>
        <taxon>Bacillota</taxon>
        <taxon>Bacilli</taxon>
        <taxon>Bacillales</taxon>
        <taxon>Caryophanaceae</taxon>
        <taxon>Sporosarcina</taxon>
    </lineage>
</organism>
<evidence type="ECO:0000313" key="17">
    <source>
        <dbReference type="Proteomes" id="UP000659496"/>
    </source>
</evidence>
<evidence type="ECO:0000256" key="2">
    <source>
        <dbReference type="ARBA" id="ARBA00004651"/>
    </source>
</evidence>
<keyword evidence="6" id="KW-0808">Transferase</keyword>
<comment type="subcellular location">
    <subcellularLocation>
        <location evidence="2">Cell membrane</location>
        <topology evidence="2">Multi-pass membrane protein</topology>
    </subcellularLocation>
</comment>
<dbReference type="SMART" id="SM00387">
    <property type="entry name" value="HATPase_c"/>
    <property type="match status" value="1"/>
</dbReference>
<dbReference type="Gene3D" id="3.30.450.20">
    <property type="entry name" value="PAS domain"/>
    <property type="match status" value="2"/>
</dbReference>
<name>A0ABR8PHL2_9BACL</name>
<dbReference type="CDD" id="cd18773">
    <property type="entry name" value="PDC1_HK_sensor"/>
    <property type="match status" value="1"/>
</dbReference>
<dbReference type="InterPro" id="IPR005467">
    <property type="entry name" value="His_kinase_dom"/>
</dbReference>
<dbReference type="SUPFAM" id="SSF103190">
    <property type="entry name" value="Sensory domain-like"/>
    <property type="match status" value="1"/>
</dbReference>
<evidence type="ECO:0000256" key="9">
    <source>
        <dbReference type="ARBA" id="ARBA00022777"/>
    </source>
</evidence>
<evidence type="ECO:0000256" key="3">
    <source>
        <dbReference type="ARBA" id="ARBA00012438"/>
    </source>
</evidence>
<evidence type="ECO:0000256" key="6">
    <source>
        <dbReference type="ARBA" id="ARBA00022679"/>
    </source>
</evidence>
<protein>
    <recommendedName>
        <fullName evidence="3">histidine kinase</fullName>
        <ecNumber evidence="3">2.7.13.3</ecNumber>
    </recommendedName>
</protein>
<keyword evidence="9" id="KW-0418">Kinase</keyword>
<dbReference type="SUPFAM" id="SSF55785">
    <property type="entry name" value="PYP-like sensor domain (PAS domain)"/>
    <property type="match status" value="1"/>
</dbReference>
<dbReference type="Pfam" id="PF02743">
    <property type="entry name" value="dCache_1"/>
    <property type="match status" value="1"/>
</dbReference>
<evidence type="ECO:0000259" key="15">
    <source>
        <dbReference type="PROSITE" id="PS50109"/>
    </source>
</evidence>
<dbReference type="Gene3D" id="3.30.565.10">
    <property type="entry name" value="Histidine kinase-like ATPase, C-terminal domain"/>
    <property type="match status" value="1"/>
</dbReference>
<sequence length="885" mass="101161">MGQFSKGKGRVRVKNRRARSFKKELIYSFLTIGLTSIIVLGIFQFFQLSSLIEGNQESQKKVTGFLEDNIESYMDQHGRIIETMSSNIAPLLEEGRTSKIEEKLRDIKLNYPGFVNLYVGDANGESLVFYPSVYTDGVKREHLNFSDRSYYKELLERNEQVVSPVFYGRGGTDILLVAIVSPIFDSKGKMQGYILGAIDLNALEKYVSTRISGEASYAVLLDQDNNVIVHPDVNTKTEMVNLTDSKIVKTINDQSEKSMNSLTIKEEGSEEEFITYAKIRDLDWTVWIANPSTLITKPLRSAVNTILWFIPVTALFVVLASLYLTNRLERTIRNLLDTIKRYSVSYKTNQPVQLSERIEGPQEMTDLLTHFNDMISEIEENRNELIELNTRLEGRVQERTANLEQRNAELQAVNQLITPVSSKMDLSHFIQLCLQNIEQSVPFNVHIWFRELAVTSQVIYADKSLQSYLEKNVQGANHHMEPIVLDGLPNGYLIIDLLDGQTIEPREQAFLQTFSRSLAIMLQNKLLFEQYRNKHAELDAVLESMSEGIMLLNNDQQIDYVNEFFLNVTDGDGTNGPLVHLSDVFERIHVLFEITTEELASFFENEASELKLEYKTKSGNADFYMLHKFSVISDEKKIGEGLLIRDITKEEEIDTLKNNLISLTSHEFKTPITNIRGSVETLLREDVEWEQDFQDELLEGVHEDIERIQHLVDDWMDISKIESGSMYIERDMVRADHVIEKSIELVPLTLKEGATLSFHNKAEDSLFFYADKTRVQQVLVNLFTNALRYNDHPQKRIDITLEKKNEFLTIAVTDNGIGISKEHLQKIFNRFYQVDVTATRRSGGTGLGLSICEGIMEAHEGKIEVDSKPGEGSTFTLYFPIREGS</sequence>
<dbReference type="PROSITE" id="PS50109">
    <property type="entry name" value="HIS_KIN"/>
    <property type="match status" value="1"/>
</dbReference>
<evidence type="ECO:0000256" key="11">
    <source>
        <dbReference type="ARBA" id="ARBA00022989"/>
    </source>
</evidence>
<comment type="caution">
    <text evidence="16">The sequence shown here is derived from an EMBL/GenBank/DDBJ whole genome shotgun (WGS) entry which is preliminary data.</text>
</comment>
<evidence type="ECO:0000256" key="12">
    <source>
        <dbReference type="ARBA" id="ARBA00023012"/>
    </source>
</evidence>
<dbReference type="SUPFAM" id="SSF47384">
    <property type="entry name" value="Homodimeric domain of signal transducing histidine kinase"/>
    <property type="match status" value="1"/>
</dbReference>
<comment type="catalytic activity">
    <reaction evidence="1">
        <text>ATP + protein L-histidine = ADP + protein N-phospho-L-histidine.</text>
        <dbReference type="EC" id="2.7.13.3"/>
    </reaction>
</comment>
<dbReference type="InterPro" id="IPR029151">
    <property type="entry name" value="Sensor-like_sf"/>
</dbReference>
<evidence type="ECO:0000256" key="7">
    <source>
        <dbReference type="ARBA" id="ARBA00022692"/>
    </source>
</evidence>
<dbReference type="InterPro" id="IPR004358">
    <property type="entry name" value="Sig_transdc_His_kin-like_C"/>
</dbReference>
<dbReference type="PANTHER" id="PTHR43711">
    <property type="entry name" value="TWO-COMPONENT HISTIDINE KINASE"/>
    <property type="match status" value="1"/>
</dbReference>
<dbReference type="SMART" id="SM00388">
    <property type="entry name" value="HisKA"/>
    <property type="match status" value="1"/>
</dbReference>
<keyword evidence="10" id="KW-0067">ATP-binding</keyword>
<evidence type="ECO:0000256" key="8">
    <source>
        <dbReference type="ARBA" id="ARBA00022741"/>
    </source>
</evidence>
<evidence type="ECO:0000313" key="16">
    <source>
        <dbReference type="EMBL" id="MBD7907664.1"/>
    </source>
</evidence>
<proteinExistence type="predicted"/>
<dbReference type="InterPro" id="IPR033479">
    <property type="entry name" value="dCache_1"/>
</dbReference>
<keyword evidence="5" id="KW-0597">Phosphoprotein</keyword>